<dbReference type="PANTHER" id="PTHR46067">
    <property type="entry name" value="ACYL-COA N-ACYLTRANSFERASES (NAT) SUPERFAMILY PROTEIN"/>
    <property type="match status" value="1"/>
</dbReference>
<keyword evidence="3" id="KW-1185">Reference proteome</keyword>
<dbReference type="InterPro" id="IPR000182">
    <property type="entry name" value="GNAT_dom"/>
</dbReference>
<protein>
    <recommendedName>
        <fullName evidence="1">N-acetyltransferase domain-containing protein</fullName>
    </recommendedName>
</protein>
<dbReference type="GO" id="GO:0016747">
    <property type="term" value="F:acyltransferase activity, transferring groups other than amino-acyl groups"/>
    <property type="evidence" value="ECO:0007669"/>
    <property type="project" value="InterPro"/>
</dbReference>
<sequence>MDPEVKNSNFSEIITLRPLEVSDVDNLMVWASDERVARFCPWEPNTKREQGLDFIINRAIPHPWLRAICLNGKPIGSISVTKNSGNDACRGEIGYNLAWEHWGKGIATKAVKMAVKAVFEEWGPELERVEGLVDVENVGSQRVLEKAGFYREGLLRRYVVFKGRSRDMVMFSILCSDVENCSL</sequence>
<organism evidence="2 3">
    <name type="scientific">Linum tenue</name>
    <dbReference type="NCBI Taxonomy" id="586396"/>
    <lineage>
        <taxon>Eukaryota</taxon>
        <taxon>Viridiplantae</taxon>
        <taxon>Streptophyta</taxon>
        <taxon>Embryophyta</taxon>
        <taxon>Tracheophyta</taxon>
        <taxon>Spermatophyta</taxon>
        <taxon>Magnoliopsida</taxon>
        <taxon>eudicotyledons</taxon>
        <taxon>Gunneridae</taxon>
        <taxon>Pentapetalae</taxon>
        <taxon>rosids</taxon>
        <taxon>fabids</taxon>
        <taxon>Malpighiales</taxon>
        <taxon>Linaceae</taxon>
        <taxon>Linum</taxon>
    </lineage>
</organism>
<dbReference type="Proteomes" id="UP001154282">
    <property type="component" value="Unassembled WGS sequence"/>
</dbReference>
<dbReference type="EMBL" id="CAMGYJ010000008">
    <property type="protein sequence ID" value="CAI0465907.1"/>
    <property type="molecule type" value="Genomic_DNA"/>
</dbReference>
<evidence type="ECO:0000259" key="1">
    <source>
        <dbReference type="PROSITE" id="PS51186"/>
    </source>
</evidence>
<dbReference type="PROSITE" id="PS51186">
    <property type="entry name" value="GNAT"/>
    <property type="match status" value="1"/>
</dbReference>
<dbReference type="PANTHER" id="PTHR46067:SF27">
    <property type="entry name" value="ACYL-COA N-ACYLTRANSFERASES (NAT) SUPERFAMILY PROTEIN"/>
    <property type="match status" value="1"/>
</dbReference>
<dbReference type="Gene3D" id="3.40.630.30">
    <property type="match status" value="1"/>
</dbReference>
<accession>A0AAV0P446</accession>
<gene>
    <name evidence="2" type="ORF">LITE_LOCUS36797</name>
</gene>
<reference evidence="2" key="1">
    <citation type="submission" date="2022-08" db="EMBL/GenBank/DDBJ databases">
        <authorList>
            <person name="Gutierrez-Valencia J."/>
        </authorList>
    </citation>
    <scope>NUCLEOTIDE SEQUENCE</scope>
</reference>
<proteinExistence type="predicted"/>
<evidence type="ECO:0000313" key="2">
    <source>
        <dbReference type="EMBL" id="CAI0465907.1"/>
    </source>
</evidence>
<dbReference type="InterPro" id="IPR016181">
    <property type="entry name" value="Acyl_CoA_acyltransferase"/>
</dbReference>
<dbReference type="SUPFAM" id="SSF55729">
    <property type="entry name" value="Acyl-CoA N-acyltransferases (Nat)"/>
    <property type="match status" value="1"/>
</dbReference>
<dbReference type="AlphaFoldDB" id="A0AAV0P446"/>
<evidence type="ECO:0000313" key="3">
    <source>
        <dbReference type="Proteomes" id="UP001154282"/>
    </source>
</evidence>
<dbReference type="Pfam" id="PF13302">
    <property type="entry name" value="Acetyltransf_3"/>
    <property type="match status" value="1"/>
</dbReference>
<name>A0AAV0P446_9ROSI</name>
<feature type="domain" description="N-acetyltransferase" evidence="1">
    <location>
        <begin position="14"/>
        <end position="167"/>
    </location>
</feature>
<comment type="caution">
    <text evidence="2">The sequence shown here is derived from an EMBL/GenBank/DDBJ whole genome shotgun (WGS) entry which is preliminary data.</text>
</comment>